<keyword evidence="3" id="KW-1185">Reference proteome</keyword>
<evidence type="ECO:0000313" key="3">
    <source>
        <dbReference type="Proteomes" id="UP000054217"/>
    </source>
</evidence>
<organism evidence="2 3">
    <name type="scientific">Pisolithus tinctorius Marx 270</name>
    <dbReference type="NCBI Taxonomy" id="870435"/>
    <lineage>
        <taxon>Eukaryota</taxon>
        <taxon>Fungi</taxon>
        <taxon>Dikarya</taxon>
        <taxon>Basidiomycota</taxon>
        <taxon>Agaricomycotina</taxon>
        <taxon>Agaricomycetes</taxon>
        <taxon>Agaricomycetidae</taxon>
        <taxon>Boletales</taxon>
        <taxon>Sclerodermatineae</taxon>
        <taxon>Pisolithaceae</taxon>
        <taxon>Pisolithus</taxon>
    </lineage>
</organism>
<dbReference type="AlphaFoldDB" id="A0A0C3JBN4"/>
<evidence type="ECO:0000256" key="1">
    <source>
        <dbReference type="SAM" id="MobiDB-lite"/>
    </source>
</evidence>
<protein>
    <submittedName>
        <fullName evidence="2">Uncharacterized protein</fullName>
    </submittedName>
</protein>
<accession>A0A0C3JBN4</accession>
<sequence length="63" mass="7258">MSPLDDYSPVRYHNQDLLGGNNWQRRATVPHDRNPIDESSRLLQAQLWEREAAVAASRRPSSQ</sequence>
<name>A0A0C3JBN4_PISTI</name>
<dbReference type="InParanoid" id="A0A0C3JBN4"/>
<proteinExistence type="predicted"/>
<feature type="region of interest" description="Disordered" evidence="1">
    <location>
        <begin position="1"/>
        <end position="36"/>
    </location>
</feature>
<dbReference type="Proteomes" id="UP000054217">
    <property type="component" value="Unassembled WGS sequence"/>
</dbReference>
<reference evidence="2 3" key="1">
    <citation type="submission" date="2014-04" db="EMBL/GenBank/DDBJ databases">
        <authorList>
            <consortium name="DOE Joint Genome Institute"/>
            <person name="Kuo A."/>
            <person name="Kohler A."/>
            <person name="Costa M.D."/>
            <person name="Nagy L.G."/>
            <person name="Floudas D."/>
            <person name="Copeland A."/>
            <person name="Barry K.W."/>
            <person name="Cichocki N."/>
            <person name="Veneault-Fourrey C."/>
            <person name="LaButti K."/>
            <person name="Lindquist E.A."/>
            <person name="Lipzen A."/>
            <person name="Lundell T."/>
            <person name="Morin E."/>
            <person name="Murat C."/>
            <person name="Sun H."/>
            <person name="Tunlid A."/>
            <person name="Henrissat B."/>
            <person name="Grigoriev I.V."/>
            <person name="Hibbett D.S."/>
            <person name="Martin F."/>
            <person name="Nordberg H.P."/>
            <person name="Cantor M.N."/>
            <person name="Hua S.X."/>
        </authorList>
    </citation>
    <scope>NUCLEOTIDE SEQUENCE [LARGE SCALE GENOMIC DNA]</scope>
    <source>
        <strain evidence="2 3">Marx 270</strain>
    </source>
</reference>
<gene>
    <name evidence="2" type="ORF">M404DRAFT_1007804</name>
</gene>
<evidence type="ECO:0000313" key="2">
    <source>
        <dbReference type="EMBL" id="KIN95091.1"/>
    </source>
</evidence>
<reference evidence="3" key="2">
    <citation type="submission" date="2015-01" db="EMBL/GenBank/DDBJ databases">
        <title>Evolutionary Origins and Diversification of the Mycorrhizal Mutualists.</title>
        <authorList>
            <consortium name="DOE Joint Genome Institute"/>
            <consortium name="Mycorrhizal Genomics Consortium"/>
            <person name="Kohler A."/>
            <person name="Kuo A."/>
            <person name="Nagy L.G."/>
            <person name="Floudas D."/>
            <person name="Copeland A."/>
            <person name="Barry K.W."/>
            <person name="Cichocki N."/>
            <person name="Veneault-Fourrey C."/>
            <person name="LaButti K."/>
            <person name="Lindquist E.A."/>
            <person name="Lipzen A."/>
            <person name="Lundell T."/>
            <person name="Morin E."/>
            <person name="Murat C."/>
            <person name="Riley R."/>
            <person name="Ohm R."/>
            <person name="Sun H."/>
            <person name="Tunlid A."/>
            <person name="Henrissat B."/>
            <person name="Grigoriev I.V."/>
            <person name="Hibbett D.S."/>
            <person name="Martin F."/>
        </authorList>
    </citation>
    <scope>NUCLEOTIDE SEQUENCE [LARGE SCALE GENOMIC DNA]</scope>
    <source>
        <strain evidence="3">Marx 270</strain>
    </source>
</reference>
<dbReference type="HOGENOM" id="CLU_2886751_0_0_1"/>
<dbReference type="EMBL" id="KN832077">
    <property type="protein sequence ID" value="KIN95091.1"/>
    <property type="molecule type" value="Genomic_DNA"/>
</dbReference>